<dbReference type="HOGENOM" id="CLU_023205_0_1_5"/>
<dbReference type="Pfam" id="PF00248">
    <property type="entry name" value="Aldo_ket_red"/>
    <property type="match status" value="1"/>
</dbReference>
<dbReference type="eggNOG" id="COG0656">
    <property type="taxonomic scope" value="Bacteria"/>
</dbReference>
<dbReference type="RefSeq" id="WP_014501081.1">
    <property type="nucleotide sequence ID" value="NC_017262.1"/>
</dbReference>
<evidence type="ECO:0000256" key="1">
    <source>
        <dbReference type="ARBA" id="ARBA00007905"/>
    </source>
</evidence>
<gene>
    <name evidence="9" type="ordered locus">Zmob_1467</name>
</gene>
<proteinExistence type="inferred from homology"/>
<evidence type="ECO:0000259" key="8">
    <source>
        <dbReference type="Pfam" id="PF00248"/>
    </source>
</evidence>
<comment type="catalytic activity">
    <reaction evidence="4">
        <text>hydroxyacetone + NADP(+) = methylglyoxal + NADPH + H(+)</text>
        <dbReference type="Rhea" id="RHEA:27986"/>
        <dbReference type="ChEBI" id="CHEBI:15378"/>
        <dbReference type="ChEBI" id="CHEBI:17158"/>
        <dbReference type="ChEBI" id="CHEBI:27957"/>
        <dbReference type="ChEBI" id="CHEBI:57783"/>
        <dbReference type="ChEBI" id="CHEBI:58349"/>
    </reaction>
</comment>
<dbReference type="PANTHER" id="PTHR43827">
    <property type="entry name" value="2,5-DIKETO-D-GLUCONIC ACID REDUCTASE"/>
    <property type="match status" value="1"/>
</dbReference>
<dbReference type="InterPro" id="IPR018170">
    <property type="entry name" value="Aldo/ket_reductase_CS"/>
</dbReference>
<dbReference type="EMBL" id="CP002850">
    <property type="protein sequence ID" value="AEH63286.1"/>
    <property type="molecule type" value="Genomic_DNA"/>
</dbReference>
<evidence type="ECO:0000256" key="4">
    <source>
        <dbReference type="ARBA" id="ARBA00049445"/>
    </source>
</evidence>
<evidence type="ECO:0000256" key="7">
    <source>
        <dbReference type="PIRSR" id="PIRSR000097-3"/>
    </source>
</evidence>
<dbReference type="PROSITE" id="PS00798">
    <property type="entry name" value="ALDOKETO_REDUCTASE_1"/>
    <property type="match status" value="1"/>
</dbReference>
<dbReference type="InterPro" id="IPR036812">
    <property type="entry name" value="NAD(P)_OxRdtase_dom_sf"/>
</dbReference>
<dbReference type="SUPFAM" id="SSF51430">
    <property type="entry name" value="NAD(P)-linked oxidoreductase"/>
    <property type="match status" value="1"/>
</dbReference>
<dbReference type="Gene3D" id="3.20.20.100">
    <property type="entry name" value="NADP-dependent oxidoreductase domain"/>
    <property type="match status" value="1"/>
</dbReference>
<feature type="domain" description="NADP-dependent oxidoreductase" evidence="8">
    <location>
        <begin position="19"/>
        <end position="258"/>
    </location>
</feature>
<name>A0A0H3G833_ZYMMA</name>
<evidence type="ECO:0000256" key="6">
    <source>
        <dbReference type="PIRSR" id="PIRSR000097-2"/>
    </source>
</evidence>
<evidence type="ECO:0000256" key="5">
    <source>
        <dbReference type="PIRSR" id="PIRSR000097-1"/>
    </source>
</evidence>
<dbReference type="OrthoDB" id="9804790at2"/>
<dbReference type="InterPro" id="IPR023210">
    <property type="entry name" value="NADP_OxRdtase_dom"/>
</dbReference>
<reference evidence="9 10" key="1">
    <citation type="journal article" date="2011" name="J. Bacteriol.">
        <title>Genome sequence of the ethanol-producing Zymomonas mobilis subsp. mobilis lectotype strain ATCC 10988.</title>
        <authorList>
            <person name="Pappas K.M."/>
            <person name="Kouvelis V.N."/>
            <person name="Saunders E."/>
            <person name="Brettin T.S."/>
            <person name="Bruce D."/>
            <person name="Detter C."/>
            <person name="Balakireva M."/>
            <person name="Han C.S."/>
            <person name="Savvakis G."/>
            <person name="Kyrpides N.C."/>
            <person name="Typas M.A."/>
        </authorList>
    </citation>
    <scope>NUCLEOTIDE SEQUENCE [LARGE SCALE GENOMIC DNA]</scope>
    <source>
        <strain evidence="10">ATCC 10988 / DSM 424 / CCUG 17860 / LMG 404 / NCIMB 8938 / NRRL B-806 / ZM1</strain>
    </source>
</reference>
<organism evidence="9 10">
    <name type="scientific">Zymomonas mobilis subsp. mobilis (strain ATCC 10988 / DSM 424 / LMG 404 / NCIMB 8938 / NRRL B-806 / ZM1)</name>
    <dbReference type="NCBI Taxonomy" id="555217"/>
    <lineage>
        <taxon>Bacteria</taxon>
        <taxon>Pseudomonadati</taxon>
        <taxon>Pseudomonadota</taxon>
        <taxon>Alphaproteobacteria</taxon>
        <taxon>Sphingomonadales</taxon>
        <taxon>Zymomonadaceae</taxon>
        <taxon>Zymomonas</taxon>
    </lineage>
</organism>
<evidence type="ECO:0000313" key="9">
    <source>
        <dbReference type="EMBL" id="AEH63286.1"/>
    </source>
</evidence>
<dbReference type="GO" id="GO:0016616">
    <property type="term" value="F:oxidoreductase activity, acting on the CH-OH group of donors, NAD or NADP as acceptor"/>
    <property type="evidence" value="ECO:0007669"/>
    <property type="project" value="UniProtKB-ARBA"/>
</dbReference>
<dbReference type="PANTHER" id="PTHR43827:SF3">
    <property type="entry name" value="NADP-DEPENDENT OXIDOREDUCTASE DOMAIN-CONTAINING PROTEIN"/>
    <property type="match status" value="1"/>
</dbReference>
<dbReference type="PIRSF" id="PIRSF000097">
    <property type="entry name" value="AKR"/>
    <property type="match status" value="1"/>
</dbReference>
<comment type="similarity">
    <text evidence="1">Belongs to the aldo/keto reductase family.</text>
</comment>
<feature type="site" description="Lowers pKa of active site Tyr" evidence="7">
    <location>
        <position position="73"/>
    </location>
</feature>
<protein>
    <submittedName>
        <fullName evidence="9">Aldo/keto reductase</fullName>
    </submittedName>
</protein>
<dbReference type="KEGG" id="zmm:Zmob_1467"/>
<evidence type="ECO:0000256" key="2">
    <source>
        <dbReference type="ARBA" id="ARBA00022857"/>
    </source>
</evidence>
<feature type="binding site" evidence="6">
    <location>
        <position position="106"/>
    </location>
    <ligand>
        <name>substrate</name>
    </ligand>
</feature>
<dbReference type="Proteomes" id="UP000001494">
    <property type="component" value="Chromosome"/>
</dbReference>
<dbReference type="FunFam" id="3.20.20.100:FF:000002">
    <property type="entry name" value="2,5-diketo-D-gluconic acid reductase A"/>
    <property type="match status" value="1"/>
</dbReference>
<keyword evidence="2" id="KW-0521">NADP</keyword>
<dbReference type="AlphaFoldDB" id="A0A0H3G833"/>
<accession>A0A0H3G833</accession>
<sequence>MVPVKNVVLNDGHSMPAIGQGVYQLNPAQAESMVALGYDLGYRAVDTAAWYENEEGVGEGLRSRHARSFITTKLMPQDMGRVNCFVALDKSIRNLGVTSLNLYLIHWPGQDRKRYEETWQTLIQIRAIGKASSIGVSNFTIDHLDHIIADSGVVPAVNQIELHPYFQQKELRAYHAERGIVTTSWSPLGRGAALNDPVIREIALKHGKTPAQVVLNWHLSLGLTVIPKASSKARLQENLEADSFALDEEDMQRIESLDKPDGRQGMDPAVFDF</sequence>
<evidence type="ECO:0000313" key="10">
    <source>
        <dbReference type="Proteomes" id="UP000001494"/>
    </source>
</evidence>
<dbReference type="GeneID" id="79904998"/>
<feature type="active site" description="Proton donor" evidence="5">
    <location>
        <position position="51"/>
    </location>
</feature>
<dbReference type="PRINTS" id="PR00069">
    <property type="entry name" value="ALDKETRDTASE"/>
</dbReference>
<keyword evidence="3" id="KW-0560">Oxidoreductase</keyword>
<dbReference type="InterPro" id="IPR020471">
    <property type="entry name" value="AKR"/>
</dbReference>
<evidence type="ECO:0000256" key="3">
    <source>
        <dbReference type="ARBA" id="ARBA00023002"/>
    </source>
</evidence>